<dbReference type="EMBL" id="ODYU01006653">
    <property type="protein sequence ID" value="SOQ48686.1"/>
    <property type="molecule type" value="Genomic_DNA"/>
</dbReference>
<proteinExistence type="predicted"/>
<sequence length="79" mass="9154">MQRHAFWLVEVHITARNAAIQCTPTFHHLCYKSYIIGEKPKEKDPAILFPTRESNPKPFVLQSHLQPLDQRGIHSQHGI</sequence>
<evidence type="ECO:0000313" key="1">
    <source>
        <dbReference type="EMBL" id="SOQ48686.1"/>
    </source>
</evidence>
<organism evidence="1">
    <name type="scientific">Spodoptera frugiperda</name>
    <name type="common">Fall armyworm</name>
    <dbReference type="NCBI Taxonomy" id="7108"/>
    <lineage>
        <taxon>Eukaryota</taxon>
        <taxon>Metazoa</taxon>
        <taxon>Ecdysozoa</taxon>
        <taxon>Arthropoda</taxon>
        <taxon>Hexapoda</taxon>
        <taxon>Insecta</taxon>
        <taxon>Pterygota</taxon>
        <taxon>Neoptera</taxon>
        <taxon>Endopterygota</taxon>
        <taxon>Lepidoptera</taxon>
        <taxon>Glossata</taxon>
        <taxon>Ditrysia</taxon>
        <taxon>Noctuoidea</taxon>
        <taxon>Noctuidae</taxon>
        <taxon>Amphipyrinae</taxon>
        <taxon>Spodoptera</taxon>
    </lineage>
</organism>
<name>A0A2H1W6V6_SPOFR</name>
<protein>
    <submittedName>
        <fullName evidence="1">SFRICE_014004</fullName>
    </submittedName>
</protein>
<accession>A0A2H1W6V6</accession>
<gene>
    <name evidence="1" type="ORF">SFRICE_014004</name>
</gene>
<reference evidence="1" key="1">
    <citation type="submission" date="2016-07" db="EMBL/GenBank/DDBJ databases">
        <authorList>
            <person name="Bretaudeau A."/>
        </authorList>
    </citation>
    <scope>NUCLEOTIDE SEQUENCE</scope>
    <source>
        <strain evidence="1">Rice</strain>
        <tissue evidence="1">Whole body</tissue>
    </source>
</reference>
<dbReference type="AlphaFoldDB" id="A0A2H1W6V6"/>